<feature type="domain" description="OmpA-like" evidence="4">
    <location>
        <begin position="398"/>
        <end position="521"/>
    </location>
</feature>
<keyword evidence="2" id="KW-0472">Membrane</keyword>
<comment type="caution">
    <text evidence="5">The sequence shown here is derived from an EMBL/GenBank/DDBJ whole genome shotgun (WGS) entry which is preliminary data.</text>
</comment>
<feature type="chain" id="PRO_5001606847" evidence="3">
    <location>
        <begin position="23"/>
        <end position="523"/>
    </location>
</feature>
<organism evidence="5 6">
    <name type="scientific">Sulfitobacter mediterraneus</name>
    <dbReference type="NCBI Taxonomy" id="83219"/>
    <lineage>
        <taxon>Bacteria</taxon>
        <taxon>Pseudomonadati</taxon>
        <taxon>Pseudomonadota</taxon>
        <taxon>Alphaproteobacteria</taxon>
        <taxon>Rhodobacterales</taxon>
        <taxon>Roseobacteraceae</taxon>
        <taxon>Sulfitobacter</taxon>
    </lineage>
</organism>
<dbReference type="eggNOG" id="COG0226">
    <property type="taxonomic scope" value="Bacteria"/>
</dbReference>
<evidence type="ECO:0000313" key="5">
    <source>
        <dbReference type="EMBL" id="KAJ03855.1"/>
    </source>
</evidence>
<dbReference type="InterPro" id="IPR036737">
    <property type="entry name" value="OmpA-like_sf"/>
</dbReference>
<dbReference type="Pfam" id="PF12849">
    <property type="entry name" value="PBP_like_2"/>
    <property type="match status" value="1"/>
</dbReference>
<protein>
    <submittedName>
        <fullName evidence="5">Cell envelope biogenesis protein OmpA</fullName>
    </submittedName>
</protein>
<dbReference type="PROSITE" id="PS51123">
    <property type="entry name" value="OMPA_2"/>
    <property type="match status" value="1"/>
</dbReference>
<evidence type="ECO:0000259" key="4">
    <source>
        <dbReference type="PROSITE" id="PS51123"/>
    </source>
</evidence>
<dbReference type="GO" id="GO:0016020">
    <property type="term" value="C:membrane"/>
    <property type="evidence" value="ECO:0007669"/>
    <property type="project" value="UniProtKB-UniRule"/>
</dbReference>
<sequence>MRLKCAAAFAAFFLFGASALWAQDVTLTSRDGKVELNGTLSGFDGEFYRVQTEYGELTVDGSGVNCAGPGCPNLQDYVAEVHLSGSATMGAVLMPALIEAYAQRGGYDVSRETLDATRFDLLLYRKDTGKLAARFGFRATNADEGFADLLADEADIVMSLREIRKTERINAREAGMGDLTGPNRSRVLALDAVVPVVAPTNPIKDISPLTLAQVFAGKITNWQELGGPNAPIDLHLPDPASGLSQAIEDQVMVPAKSSLAEQITRHALPGALAQAVAKDSFALGITSFAERRNTQVLTLSGSCGFYLDAARRTIKTEDYPLTAPMFLYFPARRLPLIAREFLAFTRGPSAQNVIRRAGFVDQRPEEIPVDDQGNRFANAITVAGPETSLQELQRMIATLGPMARLTTSFRFEAGSIRLDAQSRSNVQQLARSLEQGKYDARQILFVGFSDGQGAAKANRDIALRRAEAVSRAVSAAAVTANLERVDLGVDAFGEALPMACDDTAWGRQANRRVEVWVRFLPVK</sequence>
<dbReference type="Proteomes" id="UP000027337">
    <property type="component" value="Unassembled WGS sequence"/>
</dbReference>
<dbReference type="eggNOG" id="COG2885">
    <property type="taxonomic scope" value="Bacteria"/>
</dbReference>
<dbReference type="InterPro" id="IPR050811">
    <property type="entry name" value="Phosphate_ABC_transporter"/>
</dbReference>
<evidence type="ECO:0000256" key="3">
    <source>
        <dbReference type="SAM" id="SignalP"/>
    </source>
</evidence>
<dbReference type="STRING" id="83219.PM02_05945"/>
<gene>
    <name evidence="5" type="ORF">PM02_05945</name>
</gene>
<name>A0A061SW78_9RHOB</name>
<dbReference type="InterPro" id="IPR024370">
    <property type="entry name" value="PBP_domain"/>
</dbReference>
<accession>A0A061SW78</accession>
<dbReference type="Pfam" id="PF00691">
    <property type="entry name" value="OmpA"/>
    <property type="match status" value="1"/>
</dbReference>
<reference evidence="5 6" key="1">
    <citation type="journal article" date="2014" name="Genome Announc.">
        <title>Draft Genome Sequences of Two Isolates of the Roseobacter Group, Sulfitobacter sp. Strains 3SOLIMAR09 and 1FIGIMAR09, from Harbors of Mallorca Island (Mediterranean Sea).</title>
        <authorList>
            <person name="Mas-Llado M."/>
            <person name="Pina-Villalonga J.M."/>
            <person name="Brunet-Galmes I."/>
            <person name="Nogales B."/>
            <person name="Bosch R."/>
        </authorList>
    </citation>
    <scope>NUCLEOTIDE SEQUENCE [LARGE SCALE GENOMIC DNA]</scope>
    <source>
        <strain evidence="5 6">1FIGIMAR09</strain>
    </source>
</reference>
<dbReference type="SUPFAM" id="SSF53850">
    <property type="entry name" value="Periplasmic binding protein-like II"/>
    <property type="match status" value="1"/>
</dbReference>
<dbReference type="PANTHER" id="PTHR30570">
    <property type="entry name" value="PERIPLASMIC PHOSPHATE BINDING COMPONENT OF PHOSPHATE ABC TRANSPORTER"/>
    <property type="match status" value="1"/>
</dbReference>
<dbReference type="AlphaFoldDB" id="A0A061SW78"/>
<keyword evidence="1 3" id="KW-0732">Signal</keyword>
<dbReference type="InterPro" id="IPR006665">
    <property type="entry name" value="OmpA-like"/>
</dbReference>
<feature type="signal peptide" evidence="3">
    <location>
        <begin position="1"/>
        <end position="22"/>
    </location>
</feature>
<dbReference type="Gene3D" id="3.40.190.10">
    <property type="entry name" value="Periplasmic binding protein-like II"/>
    <property type="match status" value="2"/>
</dbReference>
<dbReference type="PANTHER" id="PTHR30570:SF1">
    <property type="entry name" value="PHOSPHATE-BINDING PROTEIN PSTS"/>
    <property type="match status" value="1"/>
</dbReference>
<evidence type="ECO:0000256" key="1">
    <source>
        <dbReference type="ARBA" id="ARBA00022729"/>
    </source>
</evidence>
<keyword evidence="6" id="KW-1185">Reference proteome</keyword>
<proteinExistence type="predicted"/>
<dbReference type="RefSeq" id="WP_037906225.1">
    <property type="nucleotide sequence ID" value="NZ_JEMU01000004.1"/>
</dbReference>
<dbReference type="SUPFAM" id="SSF103088">
    <property type="entry name" value="OmpA-like"/>
    <property type="match status" value="1"/>
</dbReference>
<dbReference type="Gene3D" id="3.30.1330.60">
    <property type="entry name" value="OmpA-like domain"/>
    <property type="match status" value="1"/>
</dbReference>
<dbReference type="CDD" id="cd07185">
    <property type="entry name" value="OmpA_C-like"/>
    <property type="match status" value="1"/>
</dbReference>
<evidence type="ECO:0000256" key="2">
    <source>
        <dbReference type="PROSITE-ProRule" id="PRU00473"/>
    </source>
</evidence>
<evidence type="ECO:0000313" key="6">
    <source>
        <dbReference type="Proteomes" id="UP000027337"/>
    </source>
</evidence>
<dbReference type="EMBL" id="JEMU01000004">
    <property type="protein sequence ID" value="KAJ03855.1"/>
    <property type="molecule type" value="Genomic_DNA"/>
</dbReference>